<dbReference type="EMBL" id="CP082904">
    <property type="protein sequence ID" value="UQY42685.1"/>
    <property type="molecule type" value="Genomic_DNA"/>
</dbReference>
<gene>
    <name evidence="1" type="ORF">K6958_12100</name>
</gene>
<organism evidence="1 2">
    <name type="scientific">Mixta hanseatica</name>
    <dbReference type="NCBI Taxonomy" id="2872648"/>
    <lineage>
        <taxon>Bacteria</taxon>
        <taxon>Pseudomonadati</taxon>
        <taxon>Pseudomonadota</taxon>
        <taxon>Gammaproteobacteria</taxon>
        <taxon>Enterobacterales</taxon>
        <taxon>Erwiniaceae</taxon>
        <taxon>Mixta</taxon>
    </lineage>
</organism>
<accession>A0ABY4R7H0</accession>
<proteinExistence type="predicted"/>
<dbReference type="PROSITE" id="PS51257">
    <property type="entry name" value="PROKAR_LIPOPROTEIN"/>
    <property type="match status" value="1"/>
</dbReference>
<reference evidence="1" key="1">
    <citation type="submission" date="2021-09" db="EMBL/GenBank/DDBJ databases">
        <title>First case of bloodstream infection caused by Mixta hanseatica sp. nov., a member of the Erwiniaceae family.</title>
        <authorList>
            <person name="Both A."/>
            <person name="Huang J."/>
            <person name="Wenzel P."/>
            <person name="Aepfelbacher M."/>
            <person name="Rohde H."/>
            <person name="Christner M."/>
            <person name="Hentschke M."/>
        </authorList>
    </citation>
    <scope>NUCLEOTIDE SEQUENCE</scope>
    <source>
        <strain evidence="1">X22927</strain>
    </source>
</reference>
<keyword evidence="2" id="KW-1185">Reference proteome</keyword>
<evidence type="ECO:0008006" key="3">
    <source>
        <dbReference type="Google" id="ProtNLM"/>
    </source>
</evidence>
<protein>
    <recommendedName>
        <fullName evidence="3">Lipoprotein</fullName>
    </recommendedName>
</protein>
<sequence>MKNRKLRIILIVLALALTGCNDEEGITFVKDPDKAGEPLTPPHWAAIARKDIQSGLAMTQFNALCKLLYREDRWFVGCTPRNNASLFLLYSVRQDKTSQKSAVVIALNDQAKKYAHQNLMLRQIITADTQPVSLEQARLKQDFEAQSGG</sequence>
<name>A0ABY4R7H0_9GAMM</name>
<evidence type="ECO:0000313" key="2">
    <source>
        <dbReference type="Proteomes" id="UP001056635"/>
    </source>
</evidence>
<dbReference type="Proteomes" id="UP001056635">
    <property type="component" value="Chromosome"/>
</dbReference>
<dbReference type="RefSeq" id="WP_249891341.1">
    <property type="nucleotide sequence ID" value="NZ_CP082904.1"/>
</dbReference>
<evidence type="ECO:0000313" key="1">
    <source>
        <dbReference type="EMBL" id="UQY42685.1"/>
    </source>
</evidence>